<keyword evidence="2" id="KW-1185">Reference proteome</keyword>
<protein>
    <submittedName>
        <fullName evidence="1">Uncharacterized protein</fullName>
    </submittedName>
</protein>
<reference evidence="1 2" key="1">
    <citation type="submission" date="2014-04" db="EMBL/GenBank/DDBJ databases">
        <title>A new species of microsporidia sheds light on the evolution of extreme parasitism.</title>
        <authorList>
            <person name="Haag K.L."/>
            <person name="James T.Y."/>
            <person name="Larsson R."/>
            <person name="Schaer T.M."/>
            <person name="Refardt D."/>
            <person name="Pombert J.-F."/>
            <person name="Ebert D."/>
        </authorList>
    </citation>
    <scope>NUCLEOTIDE SEQUENCE [LARGE SCALE GENOMIC DNA]</scope>
    <source>
        <strain evidence="1 2">UGP3</strain>
        <tissue evidence="1">Spores</tissue>
    </source>
</reference>
<evidence type="ECO:0000313" key="2">
    <source>
        <dbReference type="Proteomes" id="UP000029725"/>
    </source>
</evidence>
<accession>A0A098VTE5</accession>
<comment type="caution">
    <text evidence="1">The sequence shown here is derived from an EMBL/GenBank/DDBJ whole genome shotgun (WGS) entry which is preliminary data.</text>
</comment>
<name>A0A098VTE5_9MICR</name>
<organism evidence="1 2">
    <name type="scientific">Mitosporidium daphniae</name>
    <dbReference type="NCBI Taxonomy" id="1485682"/>
    <lineage>
        <taxon>Eukaryota</taxon>
        <taxon>Fungi</taxon>
        <taxon>Fungi incertae sedis</taxon>
        <taxon>Microsporidia</taxon>
        <taxon>Mitosporidium</taxon>
    </lineage>
</organism>
<dbReference type="HOGENOM" id="CLU_1434759_0_0_1"/>
<dbReference type="EMBL" id="JMKJ01000110">
    <property type="protein sequence ID" value="KGG52240.1"/>
    <property type="molecule type" value="Genomic_DNA"/>
</dbReference>
<gene>
    <name evidence="1" type="ORF">DI09_19p220</name>
</gene>
<evidence type="ECO:0000313" key="1">
    <source>
        <dbReference type="EMBL" id="KGG52240.1"/>
    </source>
</evidence>
<dbReference type="RefSeq" id="XP_013238667.1">
    <property type="nucleotide sequence ID" value="XM_013383213.1"/>
</dbReference>
<proteinExistence type="predicted"/>
<sequence>MLSVGGDPYLLISDLSSEKIQYAKVYFNLFIPDLLSFAGYQESSGSFNCLKIVMIADNIFGLLFENCSSIPIINIDFNAKSAVLVKMLNFDGWVVDFASFQSESGSCCSVVFLVSGKQSVYVSSFNCKSFDLSEPVCFDIQDDLLDLKSISDCSLVLRQLFSWNIFRRGYNWSEKQEKQSRYKKDPQQS</sequence>
<dbReference type="VEuPathDB" id="MicrosporidiaDB:DI09_19p220"/>
<dbReference type="GeneID" id="25258872"/>
<dbReference type="AlphaFoldDB" id="A0A098VTE5"/>
<dbReference type="Proteomes" id="UP000029725">
    <property type="component" value="Unassembled WGS sequence"/>
</dbReference>